<dbReference type="EMBL" id="MU004187">
    <property type="protein sequence ID" value="KAF2497162.1"/>
    <property type="molecule type" value="Genomic_DNA"/>
</dbReference>
<feature type="compositionally biased region" description="Basic and acidic residues" evidence="1">
    <location>
        <begin position="474"/>
        <end position="487"/>
    </location>
</feature>
<reference evidence="3" key="1">
    <citation type="journal article" date="2020" name="Stud. Mycol.">
        <title>101 Dothideomycetes genomes: a test case for predicting lifestyles and emergence of pathogens.</title>
        <authorList>
            <person name="Haridas S."/>
            <person name="Albert R."/>
            <person name="Binder M."/>
            <person name="Bloem J."/>
            <person name="Labutti K."/>
            <person name="Salamov A."/>
            <person name="Andreopoulos B."/>
            <person name="Baker S."/>
            <person name="Barry K."/>
            <person name="Bills G."/>
            <person name="Bluhm B."/>
            <person name="Cannon C."/>
            <person name="Castanera R."/>
            <person name="Culley D."/>
            <person name="Daum C."/>
            <person name="Ezra D."/>
            <person name="Gonzalez J."/>
            <person name="Henrissat B."/>
            <person name="Kuo A."/>
            <person name="Liang C."/>
            <person name="Lipzen A."/>
            <person name="Lutzoni F."/>
            <person name="Magnuson J."/>
            <person name="Mondo S."/>
            <person name="Nolan M."/>
            <person name="Ohm R."/>
            <person name="Pangilinan J."/>
            <person name="Park H.-J."/>
            <person name="Ramirez L."/>
            <person name="Alfaro M."/>
            <person name="Sun H."/>
            <person name="Tritt A."/>
            <person name="Yoshinaga Y."/>
            <person name="Zwiers L.-H."/>
            <person name="Turgeon B."/>
            <person name="Goodwin S."/>
            <person name="Spatafora J."/>
            <person name="Crous P."/>
            <person name="Grigoriev I."/>
        </authorList>
    </citation>
    <scope>NUCLEOTIDE SEQUENCE</scope>
    <source>
        <strain evidence="3">CBS 269.34</strain>
    </source>
</reference>
<name>A0A6A6QYG2_9PEZI</name>
<organism evidence="3 4">
    <name type="scientific">Lophium mytilinum</name>
    <dbReference type="NCBI Taxonomy" id="390894"/>
    <lineage>
        <taxon>Eukaryota</taxon>
        <taxon>Fungi</taxon>
        <taxon>Dikarya</taxon>
        <taxon>Ascomycota</taxon>
        <taxon>Pezizomycotina</taxon>
        <taxon>Dothideomycetes</taxon>
        <taxon>Pleosporomycetidae</taxon>
        <taxon>Mytilinidiales</taxon>
        <taxon>Mytilinidiaceae</taxon>
        <taxon>Lophium</taxon>
    </lineage>
</organism>
<keyword evidence="4" id="KW-1185">Reference proteome</keyword>
<keyword evidence="2" id="KW-0812">Transmembrane</keyword>
<feature type="transmembrane region" description="Helical" evidence="2">
    <location>
        <begin position="179"/>
        <end position="202"/>
    </location>
</feature>
<sequence>MAPVEPDVRTSNTLPIAIFSTQIALIASLTVVVLRTIRRAARTLPPPSSTRAQQTSRMRQVAVFATLAVLSLATVTYCTATWRIVSYLTWAQEGRFNIPGGIWTSWYGTGASSDDAERWYLGSWLQDVGYLKEAEHLGLTVPSGAFWVDQELFGQAVAGLFMGIEGHRRNLPVSTTVSFVLLSQICSLSYALNLFFLAMIYTPIPLYRALPPRRDPLWTPSRALYRLPLVLSFVSLAFEYRTSLRIWYFVLPIYLATAMEWIPSSWGIQHKTTTSAHRYLLSLFRSAFWVSPLFYGIDIYRSFQAETPSKHYTGYNYVYNMHSKGVRSPYDRATSAISGFLESLSKHPALSATSCDVVLAALSLCIWAFARGLDVDEMLNSSVLAYLFGTGKHDKHVAFDDKVTPQPVEETSSSQTPGKRTRGRPKKSESTPKKIETVSKKNGSASGPLRRSTRRKTISEQGSDSEDSFKPSTHTKDEIAATEHDTTEGDDLVADGEAAALGLGLYILGGLGSLAAAVLGAESAGS</sequence>
<feature type="transmembrane region" description="Helical" evidence="2">
    <location>
        <begin position="12"/>
        <end position="34"/>
    </location>
</feature>
<feature type="transmembrane region" description="Helical" evidence="2">
    <location>
        <begin position="61"/>
        <end position="85"/>
    </location>
</feature>
<proteinExistence type="predicted"/>
<keyword evidence="2" id="KW-0472">Membrane</keyword>
<evidence type="ECO:0000256" key="1">
    <source>
        <dbReference type="SAM" id="MobiDB-lite"/>
    </source>
</evidence>
<dbReference type="OrthoDB" id="2126185at2759"/>
<feature type="transmembrane region" description="Helical" evidence="2">
    <location>
        <begin position="223"/>
        <end position="240"/>
    </location>
</feature>
<dbReference type="AlphaFoldDB" id="A0A6A6QYG2"/>
<protein>
    <submittedName>
        <fullName evidence="3">Uncharacterized protein</fullName>
    </submittedName>
</protein>
<dbReference type="Proteomes" id="UP000799750">
    <property type="component" value="Unassembled WGS sequence"/>
</dbReference>
<feature type="compositionally biased region" description="Polar residues" evidence="1">
    <location>
        <begin position="409"/>
        <end position="418"/>
    </location>
</feature>
<feature type="transmembrane region" description="Helical" evidence="2">
    <location>
        <begin position="246"/>
        <end position="267"/>
    </location>
</feature>
<feature type="compositionally biased region" description="Basic and acidic residues" evidence="1">
    <location>
        <begin position="426"/>
        <end position="439"/>
    </location>
</feature>
<evidence type="ECO:0000313" key="3">
    <source>
        <dbReference type="EMBL" id="KAF2497162.1"/>
    </source>
</evidence>
<keyword evidence="2" id="KW-1133">Transmembrane helix</keyword>
<accession>A0A6A6QYG2</accession>
<gene>
    <name evidence="3" type="ORF">BU16DRAFT_459109</name>
</gene>
<evidence type="ECO:0000256" key="2">
    <source>
        <dbReference type="SAM" id="Phobius"/>
    </source>
</evidence>
<evidence type="ECO:0000313" key="4">
    <source>
        <dbReference type="Proteomes" id="UP000799750"/>
    </source>
</evidence>
<feature type="region of interest" description="Disordered" evidence="1">
    <location>
        <begin position="398"/>
        <end position="491"/>
    </location>
</feature>